<dbReference type="RefSeq" id="WP_262427980.1">
    <property type="nucleotide sequence ID" value="NZ_JACRTJ010000025.1"/>
</dbReference>
<evidence type="ECO:0000313" key="1">
    <source>
        <dbReference type="EMBL" id="MBC8599935.1"/>
    </source>
</evidence>
<evidence type="ECO:0000313" key="2">
    <source>
        <dbReference type="Proteomes" id="UP000647491"/>
    </source>
</evidence>
<sequence>MYQIGIIDDVAGQRADIQVAVLDNITEGTPVAFKEYELNSRSKEDLFKEIQEDISADRIHALIVDFRLDTTKDVIKGWEIIEFMHEEIPEFPVVILTNVPDEGLESPHTDADKVYAKKEFLKVDSPECAVMVGKILLNMKKYVSRRANLEAELTANLMRLEQNGSDMDAMEKVMEIENDLGRYKAIYQTVVDKSMDMDDLKEAFEQLKKYEDLLG</sequence>
<keyword evidence="2" id="KW-1185">Reference proteome</keyword>
<proteinExistence type="predicted"/>
<dbReference type="EMBL" id="JACRTJ010000025">
    <property type="protein sequence ID" value="MBC8599935.1"/>
    <property type="molecule type" value="Genomic_DNA"/>
</dbReference>
<name>A0ABR7NUZ3_9FIRM</name>
<protein>
    <recommendedName>
        <fullName evidence="3">Response regulator</fullName>
    </recommendedName>
</protein>
<evidence type="ECO:0008006" key="3">
    <source>
        <dbReference type="Google" id="ProtNLM"/>
    </source>
</evidence>
<accession>A0ABR7NUZ3</accession>
<reference evidence="1 2" key="1">
    <citation type="submission" date="2020-08" db="EMBL/GenBank/DDBJ databases">
        <title>Genome public.</title>
        <authorList>
            <person name="Liu C."/>
            <person name="Sun Q."/>
        </authorList>
    </citation>
    <scope>NUCLEOTIDE SEQUENCE [LARGE SCALE GENOMIC DNA]</scope>
    <source>
        <strain evidence="1 2">BX10</strain>
    </source>
</reference>
<gene>
    <name evidence="1" type="ORF">H8708_11975</name>
</gene>
<comment type="caution">
    <text evidence="1">The sequence shown here is derived from an EMBL/GenBank/DDBJ whole genome shotgun (WGS) entry which is preliminary data.</text>
</comment>
<dbReference type="Proteomes" id="UP000647491">
    <property type="component" value="Unassembled WGS sequence"/>
</dbReference>
<organism evidence="1 2">
    <name type="scientific">Enterocloster hominis</name>
    <name type="common">ex Liu et al. 2021</name>
    <dbReference type="NCBI Taxonomy" id="2763663"/>
    <lineage>
        <taxon>Bacteria</taxon>
        <taxon>Bacillati</taxon>
        <taxon>Bacillota</taxon>
        <taxon>Clostridia</taxon>
        <taxon>Lachnospirales</taxon>
        <taxon>Lachnospiraceae</taxon>
        <taxon>Enterocloster</taxon>
    </lineage>
</organism>